<proteinExistence type="predicted"/>
<sequence>MLIAIAIACFLAACTPGYAQDPIDPIGADLQSLINQVFTPKPPAGTPEPPPSTSAPPDPPMPTTAQPVIESHGGGAEDCECVPYYQCKNGTIIKNGEGIIDIRINDGPCDTYIDICCKVSDRVIDPITPPPTKAPKGCGYRHSDGTGLRITGDKNGEAQFGEFPWMVALLREEEIEGNPIKLNVYQCGGALIGPRAVLTAAHCVAKKNKSFKVRIGEWDTQHEKEIYPYQDRDVVSMEIHPNYYAGALYNDVALLILNAPVEAAPHIGFVCLPEQGKLFDSGRGFATGWGKDQFGKKGTYQVILKKIELPVVRSDVCQDKLRTTRLGRFFELHQSFICAGGEPGKDTCKGDGGSPFVLPESPDSDRYVQAGIVAWGIGCGENGIPGVYVNVAMFRDWIDEKMRHHLLDTTTYQY</sequence>
<evidence type="ECO:0000256" key="6">
    <source>
        <dbReference type="SAM" id="MobiDB-lite"/>
    </source>
</evidence>
<feature type="signal peptide" evidence="7">
    <location>
        <begin position="1"/>
        <end position="19"/>
    </location>
</feature>
<dbReference type="CDD" id="cd00190">
    <property type="entry name" value="Tryp_SPc"/>
    <property type="match status" value="1"/>
</dbReference>
<evidence type="ECO:0000256" key="4">
    <source>
        <dbReference type="ARBA" id="ARBA00068096"/>
    </source>
</evidence>
<feature type="chain" id="PRO_5040247080" description="Phenoloxidase-activating factor 2" evidence="7">
    <location>
        <begin position="20"/>
        <end position="414"/>
    </location>
</feature>
<dbReference type="SUPFAM" id="SSF50494">
    <property type="entry name" value="Trypsin-like serine proteases"/>
    <property type="match status" value="1"/>
</dbReference>
<dbReference type="PANTHER" id="PTHR24258">
    <property type="entry name" value="SERINE PROTEASE-RELATED"/>
    <property type="match status" value="1"/>
</dbReference>
<dbReference type="InterPro" id="IPR001254">
    <property type="entry name" value="Trypsin_dom"/>
</dbReference>
<dbReference type="InterPro" id="IPR009003">
    <property type="entry name" value="Peptidase_S1_PA"/>
</dbReference>
<protein>
    <recommendedName>
        <fullName evidence="4">Phenoloxidase-activating factor 2</fullName>
    </recommendedName>
    <alternativeName>
        <fullName evidence="5">Prophenoloxidase-activating factor II</fullName>
    </alternativeName>
</protein>
<evidence type="ECO:0000313" key="10">
    <source>
        <dbReference type="Proteomes" id="UP001153712"/>
    </source>
</evidence>
<feature type="region of interest" description="Disordered" evidence="6">
    <location>
        <begin position="37"/>
        <end position="72"/>
    </location>
</feature>
<dbReference type="PROSITE" id="PS50240">
    <property type="entry name" value="TRYPSIN_DOM"/>
    <property type="match status" value="1"/>
</dbReference>
<dbReference type="Gene3D" id="2.40.10.10">
    <property type="entry name" value="Trypsin-like serine proteases"/>
    <property type="match status" value="2"/>
</dbReference>
<dbReference type="OrthoDB" id="6261922at2759"/>
<dbReference type="InterPro" id="IPR043504">
    <property type="entry name" value="Peptidase_S1_PA_chymotrypsin"/>
</dbReference>
<reference evidence="9" key="1">
    <citation type="submission" date="2022-01" db="EMBL/GenBank/DDBJ databases">
        <authorList>
            <person name="King R."/>
        </authorList>
    </citation>
    <scope>NUCLEOTIDE SEQUENCE</scope>
</reference>
<dbReference type="Pfam" id="PF00089">
    <property type="entry name" value="Trypsin"/>
    <property type="match status" value="1"/>
</dbReference>
<dbReference type="AlphaFoldDB" id="A0A9N9XKX1"/>
<dbReference type="PANTHER" id="PTHR24258:SF129">
    <property type="entry name" value="LP15124P-RELATED"/>
    <property type="match status" value="1"/>
</dbReference>
<dbReference type="FunFam" id="2.40.10.10:FF:000038">
    <property type="entry name" value="Serine protease"/>
    <property type="match status" value="1"/>
</dbReference>
<dbReference type="EMBL" id="OU900104">
    <property type="protein sequence ID" value="CAG9855866.1"/>
    <property type="molecule type" value="Genomic_DNA"/>
</dbReference>
<keyword evidence="2" id="KW-0964">Secreted</keyword>
<dbReference type="InterPro" id="IPR001314">
    <property type="entry name" value="Peptidase_S1A"/>
</dbReference>
<evidence type="ECO:0000313" key="9">
    <source>
        <dbReference type="EMBL" id="CAG9855866.1"/>
    </source>
</evidence>
<dbReference type="Proteomes" id="UP001153712">
    <property type="component" value="Chromosome 11"/>
</dbReference>
<dbReference type="GO" id="GO:0006508">
    <property type="term" value="P:proteolysis"/>
    <property type="evidence" value="ECO:0007669"/>
    <property type="project" value="InterPro"/>
</dbReference>
<dbReference type="PROSITE" id="PS00134">
    <property type="entry name" value="TRYPSIN_HIS"/>
    <property type="match status" value="1"/>
</dbReference>
<evidence type="ECO:0000256" key="7">
    <source>
        <dbReference type="SAM" id="SignalP"/>
    </source>
</evidence>
<keyword evidence="3" id="KW-1015">Disulfide bond</keyword>
<evidence type="ECO:0000256" key="5">
    <source>
        <dbReference type="ARBA" id="ARBA00076468"/>
    </source>
</evidence>
<feature type="domain" description="Peptidase S1" evidence="8">
    <location>
        <begin position="150"/>
        <end position="403"/>
    </location>
</feature>
<gene>
    <name evidence="9" type="ORF">PHYEVI_LOCUS2301</name>
</gene>
<evidence type="ECO:0000256" key="3">
    <source>
        <dbReference type="ARBA" id="ARBA00023157"/>
    </source>
</evidence>
<evidence type="ECO:0000256" key="1">
    <source>
        <dbReference type="ARBA" id="ARBA00004613"/>
    </source>
</evidence>
<feature type="compositionally biased region" description="Pro residues" evidence="6">
    <location>
        <begin position="40"/>
        <end position="62"/>
    </location>
</feature>
<dbReference type="InterPro" id="IPR041515">
    <property type="entry name" value="PPAF-2-like_Clip"/>
</dbReference>
<accession>A0A9N9XKX1</accession>
<keyword evidence="10" id="KW-1185">Reference proteome</keyword>
<dbReference type="SMART" id="SM00020">
    <property type="entry name" value="Tryp_SPc"/>
    <property type="match status" value="1"/>
</dbReference>
<keyword evidence="7" id="KW-0732">Signal</keyword>
<dbReference type="PRINTS" id="PR00722">
    <property type="entry name" value="CHYMOTRYPSIN"/>
</dbReference>
<name>A0A9N9XKX1_PHYSR</name>
<organism evidence="9 10">
    <name type="scientific">Phyllotreta striolata</name>
    <name type="common">Striped flea beetle</name>
    <name type="synonym">Crioceris striolata</name>
    <dbReference type="NCBI Taxonomy" id="444603"/>
    <lineage>
        <taxon>Eukaryota</taxon>
        <taxon>Metazoa</taxon>
        <taxon>Ecdysozoa</taxon>
        <taxon>Arthropoda</taxon>
        <taxon>Hexapoda</taxon>
        <taxon>Insecta</taxon>
        <taxon>Pterygota</taxon>
        <taxon>Neoptera</taxon>
        <taxon>Endopterygota</taxon>
        <taxon>Coleoptera</taxon>
        <taxon>Polyphaga</taxon>
        <taxon>Cucujiformia</taxon>
        <taxon>Chrysomeloidea</taxon>
        <taxon>Chrysomelidae</taxon>
        <taxon>Galerucinae</taxon>
        <taxon>Alticini</taxon>
        <taxon>Phyllotreta</taxon>
    </lineage>
</organism>
<evidence type="ECO:0000259" key="8">
    <source>
        <dbReference type="PROSITE" id="PS50240"/>
    </source>
</evidence>
<dbReference type="InterPro" id="IPR018114">
    <property type="entry name" value="TRYPSIN_HIS"/>
</dbReference>
<comment type="subcellular location">
    <subcellularLocation>
        <location evidence="1">Secreted</location>
    </subcellularLocation>
</comment>
<dbReference type="GO" id="GO:0004252">
    <property type="term" value="F:serine-type endopeptidase activity"/>
    <property type="evidence" value="ECO:0007669"/>
    <property type="project" value="InterPro"/>
</dbReference>
<evidence type="ECO:0000256" key="2">
    <source>
        <dbReference type="ARBA" id="ARBA00022525"/>
    </source>
</evidence>
<dbReference type="Pfam" id="PF18322">
    <property type="entry name" value="CLIP_1"/>
    <property type="match status" value="1"/>
</dbReference>
<dbReference type="GO" id="GO:0005576">
    <property type="term" value="C:extracellular region"/>
    <property type="evidence" value="ECO:0007669"/>
    <property type="project" value="UniProtKB-SubCell"/>
</dbReference>